<proteinExistence type="predicted"/>
<accession>A0ABU6UFK2</accession>
<gene>
    <name evidence="1" type="ORF">PIB30_047358</name>
</gene>
<comment type="caution">
    <text evidence="1">The sequence shown here is derived from an EMBL/GenBank/DDBJ whole genome shotgun (WGS) entry which is preliminary data.</text>
</comment>
<protein>
    <submittedName>
        <fullName evidence="1">Uncharacterized protein</fullName>
    </submittedName>
</protein>
<dbReference type="EMBL" id="JASCZI010121131">
    <property type="protein sequence ID" value="MED6159991.1"/>
    <property type="molecule type" value="Genomic_DNA"/>
</dbReference>
<sequence length="162" mass="17844">MTIKRTHARSTDACTVGPNRDSAGFSLQAYKRRRLAALSLSLSLKQQSSLSKTVKCKQHQRARVLSSQSITAAPSSPPEDARLSSSSYVWFVVPRSVLCRRRPPLPTASPSSASSTRSHAVVLASPEEAPLKNIFGYYFIIKHISSFVTYLMQNTTSMDILI</sequence>
<name>A0ABU6UFK2_9FABA</name>
<organism evidence="1 2">
    <name type="scientific">Stylosanthes scabra</name>
    <dbReference type="NCBI Taxonomy" id="79078"/>
    <lineage>
        <taxon>Eukaryota</taxon>
        <taxon>Viridiplantae</taxon>
        <taxon>Streptophyta</taxon>
        <taxon>Embryophyta</taxon>
        <taxon>Tracheophyta</taxon>
        <taxon>Spermatophyta</taxon>
        <taxon>Magnoliopsida</taxon>
        <taxon>eudicotyledons</taxon>
        <taxon>Gunneridae</taxon>
        <taxon>Pentapetalae</taxon>
        <taxon>rosids</taxon>
        <taxon>fabids</taxon>
        <taxon>Fabales</taxon>
        <taxon>Fabaceae</taxon>
        <taxon>Papilionoideae</taxon>
        <taxon>50 kb inversion clade</taxon>
        <taxon>dalbergioids sensu lato</taxon>
        <taxon>Dalbergieae</taxon>
        <taxon>Pterocarpus clade</taxon>
        <taxon>Stylosanthes</taxon>
    </lineage>
</organism>
<reference evidence="1 2" key="1">
    <citation type="journal article" date="2023" name="Plants (Basel)">
        <title>Bridging the Gap: Combining Genomics and Transcriptomics Approaches to Understand Stylosanthes scabra, an Orphan Legume from the Brazilian Caatinga.</title>
        <authorList>
            <person name="Ferreira-Neto J.R.C."/>
            <person name="da Silva M.D."/>
            <person name="Binneck E."/>
            <person name="de Melo N.F."/>
            <person name="da Silva R.H."/>
            <person name="de Melo A.L.T.M."/>
            <person name="Pandolfi V."/>
            <person name="Bustamante F.O."/>
            <person name="Brasileiro-Vidal A.C."/>
            <person name="Benko-Iseppon A.M."/>
        </authorList>
    </citation>
    <scope>NUCLEOTIDE SEQUENCE [LARGE SCALE GENOMIC DNA]</scope>
    <source>
        <tissue evidence="1">Leaves</tissue>
    </source>
</reference>
<keyword evidence="2" id="KW-1185">Reference proteome</keyword>
<evidence type="ECO:0000313" key="1">
    <source>
        <dbReference type="EMBL" id="MED6159991.1"/>
    </source>
</evidence>
<dbReference type="Proteomes" id="UP001341840">
    <property type="component" value="Unassembled WGS sequence"/>
</dbReference>
<evidence type="ECO:0000313" key="2">
    <source>
        <dbReference type="Proteomes" id="UP001341840"/>
    </source>
</evidence>